<protein>
    <submittedName>
        <fullName evidence="1">Uncharacterized protein</fullName>
    </submittedName>
</protein>
<dbReference type="InterPro" id="IPR043755">
    <property type="entry name" value="DUF5701"/>
</dbReference>
<evidence type="ECO:0000313" key="2">
    <source>
        <dbReference type="Proteomes" id="UP000216074"/>
    </source>
</evidence>
<sequence length="269" mass="29474">MAAVLRGRVAAANGDELLYEVLYETVARAGWAVPYAGRLVAVVDWTAADGRLVVMSIASDEARKQLDRLVALGYPDVADISAAAFLALADPLIAALEKCSPDADDPRYRLGADILLIPTRELVSPESLIARTSINRMAGFTTMPPRDIASFLPQDGFEPPEGPFYLVIEPHTGTCYINREPDVARKLIDSDERTPLTLEEGLAIATQHPEWLLEKNGFNLLGSRSADGRVPSIWMSQNAPRLGAVWPNSRHTWLGNAYCMSRRGVSLFR</sequence>
<evidence type="ECO:0000313" key="1">
    <source>
        <dbReference type="EMBL" id="OZG65211.1"/>
    </source>
</evidence>
<dbReference type="Proteomes" id="UP000216074">
    <property type="component" value="Unassembled WGS sequence"/>
</dbReference>
<name>A0A261G1A6_9BIFI</name>
<proteinExistence type="predicted"/>
<comment type="caution">
    <text evidence="1">The sequence shown here is derived from an EMBL/GenBank/DDBJ whole genome shotgun (WGS) entry which is preliminary data.</text>
</comment>
<accession>A0A261G1A6</accession>
<gene>
    <name evidence="1" type="ORF">BHAP_0715</name>
</gene>
<organism evidence="1 2">
    <name type="scientific">Bifidobacterium hapali</name>
    <dbReference type="NCBI Taxonomy" id="1630172"/>
    <lineage>
        <taxon>Bacteria</taxon>
        <taxon>Bacillati</taxon>
        <taxon>Actinomycetota</taxon>
        <taxon>Actinomycetes</taxon>
        <taxon>Bifidobacteriales</taxon>
        <taxon>Bifidobacteriaceae</taxon>
        <taxon>Bifidobacterium</taxon>
    </lineage>
</organism>
<dbReference type="EMBL" id="MWWY01000014">
    <property type="protein sequence ID" value="OZG65211.1"/>
    <property type="molecule type" value="Genomic_DNA"/>
</dbReference>
<dbReference type="AlphaFoldDB" id="A0A261G1A6"/>
<reference evidence="1 2" key="1">
    <citation type="journal article" date="2017" name="BMC Genomics">
        <title>Comparative genomic and phylogenomic analyses of the Bifidobacteriaceae family.</title>
        <authorList>
            <person name="Lugli G.A."/>
            <person name="Milani C."/>
            <person name="Turroni F."/>
            <person name="Duranti S."/>
            <person name="Mancabelli L."/>
            <person name="Mangifesta M."/>
            <person name="Ferrario C."/>
            <person name="Modesto M."/>
            <person name="Mattarelli P."/>
            <person name="Jiri K."/>
            <person name="van Sinderen D."/>
            <person name="Ventura M."/>
        </authorList>
    </citation>
    <scope>NUCLEOTIDE SEQUENCE [LARGE SCALE GENOMIC DNA]</scope>
    <source>
        <strain evidence="1 2">DSM 100202</strain>
    </source>
</reference>
<keyword evidence="2" id="KW-1185">Reference proteome</keyword>
<dbReference type="Pfam" id="PF18959">
    <property type="entry name" value="DUF5701"/>
    <property type="match status" value="1"/>
</dbReference>